<keyword evidence="6" id="KW-0539">Nucleus</keyword>
<feature type="compositionally biased region" description="Polar residues" evidence="8">
    <location>
        <begin position="259"/>
        <end position="271"/>
    </location>
</feature>
<keyword evidence="3" id="KW-0805">Transcription regulation</keyword>
<dbReference type="Pfam" id="PF00249">
    <property type="entry name" value="Myb_DNA-binding"/>
    <property type="match status" value="2"/>
</dbReference>
<feature type="domain" description="Myb-like" evidence="9">
    <location>
        <begin position="64"/>
        <end position="114"/>
    </location>
</feature>
<keyword evidence="4" id="KW-0238">DNA-binding</keyword>
<evidence type="ECO:0000259" key="10">
    <source>
        <dbReference type="PROSITE" id="PS51294"/>
    </source>
</evidence>
<dbReference type="Proteomes" id="UP000594638">
    <property type="component" value="Unassembled WGS sequence"/>
</dbReference>
<evidence type="ECO:0000256" key="8">
    <source>
        <dbReference type="SAM" id="MobiDB-lite"/>
    </source>
</evidence>
<feature type="coiled-coil region" evidence="7">
    <location>
        <begin position="316"/>
        <end position="343"/>
    </location>
</feature>
<feature type="compositionally biased region" description="Polar residues" evidence="8">
    <location>
        <begin position="191"/>
        <end position="205"/>
    </location>
</feature>
<dbReference type="GO" id="GO:0000981">
    <property type="term" value="F:DNA-binding transcription factor activity, RNA polymerase II-specific"/>
    <property type="evidence" value="ECO:0007669"/>
    <property type="project" value="TreeGrafter"/>
</dbReference>
<evidence type="ECO:0000256" key="6">
    <source>
        <dbReference type="ARBA" id="ARBA00023242"/>
    </source>
</evidence>
<accession>A0A8S0TF01</accession>
<evidence type="ECO:0000313" key="11">
    <source>
        <dbReference type="EMBL" id="CAA3002726.1"/>
    </source>
</evidence>
<feature type="domain" description="HTH myb-type" evidence="10">
    <location>
        <begin position="12"/>
        <end position="67"/>
    </location>
</feature>
<comment type="subcellular location">
    <subcellularLocation>
        <location evidence="1">Nucleus</location>
    </subcellularLocation>
</comment>
<evidence type="ECO:0000256" key="4">
    <source>
        <dbReference type="ARBA" id="ARBA00023125"/>
    </source>
</evidence>
<dbReference type="Gramene" id="OE9A043750T1">
    <property type="protein sequence ID" value="OE9A043750C1"/>
    <property type="gene ID" value="OE9A043750"/>
</dbReference>
<dbReference type="GO" id="GO:0005634">
    <property type="term" value="C:nucleus"/>
    <property type="evidence" value="ECO:0007669"/>
    <property type="project" value="UniProtKB-SubCell"/>
</dbReference>
<dbReference type="AlphaFoldDB" id="A0A8S0TF01"/>
<evidence type="ECO:0000256" key="3">
    <source>
        <dbReference type="ARBA" id="ARBA00023015"/>
    </source>
</evidence>
<feature type="region of interest" description="Disordered" evidence="8">
    <location>
        <begin position="188"/>
        <end position="208"/>
    </location>
</feature>
<keyword evidence="5" id="KW-0804">Transcription</keyword>
<dbReference type="SUPFAM" id="SSF46689">
    <property type="entry name" value="Homeodomain-like"/>
    <property type="match status" value="1"/>
</dbReference>
<dbReference type="PANTHER" id="PTHR45614">
    <property type="entry name" value="MYB PROTEIN-RELATED"/>
    <property type="match status" value="1"/>
</dbReference>
<dbReference type="InterPro" id="IPR001005">
    <property type="entry name" value="SANT/Myb"/>
</dbReference>
<feature type="region of interest" description="Disordered" evidence="8">
    <location>
        <begin position="234"/>
        <end position="279"/>
    </location>
</feature>
<evidence type="ECO:0000256" key="7">
    <source>
        <dbReference type="SAM" id="Coils"/>
    </source>
</evidence>
<sequence>MAMTTTLCKKMDMDRIKGPWSPEEDELLQQLVQSLGPRNWSLISKSIPRRSGKSCRLRWCNQLSPQVEHRAFTSEEDQTIIRAHAKFGNKWATIARLLSGRTDNAIKNHWNSTLKRKCSSMSSEEGNNEFMNYNQQPLKRSVSAGSGVRIYLNPCSPSGSDASESSLPVMSASRVFKPLARAGVAFPSPVETGSSSNDPPTSLSLSLPGVDSLRSLNSKPESIQSKNSLQLLSVPPPFLPALPPPPPPPPAPAALPQAKTATAIQPQTPTYRKTAPGSISKAARPLSPLVQIQQQQDKVFVPFTEELMSVMQGMIRAEVRNYMMGLEQKKQQQQQQYFQQQQQQQIGMCMQQANANANANADKGFRNAAMNRIGIGRVD</sequence>
<dbReference type="PROSITE" id="PS50090">
    <property type="entry name" value="MYB_LIKE"/>
    <property type="match status" value="2"/>
</dbReference>
<keyword evidence="12" id="KW-1185">Reference proteome</keyword>
<keyword evidence="2" id="KW-0677">Repeat</keyword>
<dbReference type="InterPro" id="IPR017930">
    <property type="entry name" value="Myb_dom"/>
</dbReference>
<dbReference type="GO" id="GO:0000978">
    <property type="term" value="F:RNA polymerase II cis-regulatory region sequence-specific DNA binding"/>
    <property type="evidence" value="ECO:0007669"/>
    <property type="project" value="TreeGrafter"/>
</dbReference>
<evidence type="ECO:0000256" key="2">
    <source>
        <dbReference type="ARBA" id="ARBA00022737"/>
    </source>
</evidence>
<feature type="domain" description="HTH myb-type" evidence="10">
    <location>
        <begin position="69"/>
        <end position="118"/>
    </location>
</feature>
<feature type="domain" description="Myb-like" evidence="9">
    <location>
        <begin position="12"/>
        <end position="63"/>
    </location>
</feature>
<dbReference type="PROSITE" id="PS51294">
    <property type="entry name" value="HTH_MYB"/>
    <property type="match status" value="2"/>
</dbReference>
<dbReference type="PANTHER" id="PTHR45614:SF124">
    <property type="entry name" value="OS03G0424300 PROTEIN"/>
    <property type="match status" value="1"/>
</dbReference>
<proteinExistence type="predicted"/>
<dbReference type="InterPro" id="IPR050560">
    <property type="entry name" value="MYB_TF"/>
</dbReference>
<evidence type="ECO:0000313" key="12">
    <source>
        <dbReference type="Proteomes" id="UP000594638"/>
    </source>
</evidence>
<dbReference type="InterPro" id="IPR009057">
    <property type="entry name" value="Homeodomain-like_sf"/>
</dbReference>
<dbReference type="FunFam" id="1.10.10.60:FF:000344">
    <property type="entry name" value="Transcription factor MYB44"/>
    <property type="match status" value="1"/>
</dbReference>
<organism evidence="11 12">
    <name type="scientific">Olea europaea subsp. europaea</name>
    <dbReference type="NCBI Taxonomy" id="158383"/>
    <lineage>
        <taxon>Eukaryota</taxon>
        <taxon>Viridiplantae</taxon>
        <taxon>Streptophyta</taxon>
        <taxon>Embryophyta</taxon>
        <taxon>Tracheophyta</taxon>
        <taxon>Spermatophyta</taxon>
        <taxon>Magnoliopsida</taxon>
        <taxon>eudicotyledons</taxon>
        <taxon>Gunneridae</taxon>
        <taxon>Pentapetalae</taxon>
        <taxon>asterids</taxon>
        <taxon>lamiids</taxon>
        <taxon>Lamiales</taxon>
        <taxon>Oleaceae</taxon>
        <taxon>Oleeae</taxon>
        <taxon>Olea</taxon>
    </lineage>
</organism>
<gene>
    <name evidence="11" type="ORF">OLEA9_A043750</name>
</gene>
<dbReference type="EMBL" id="CACTIH010005872">
    <property type="protein sequence ID" value="CAA3002726.1"/>
    <property type="molecule type" value="Genomic_DNA"/>
</dbReference>
<feature type="compositionally biased region" description="Pro residues" evidence="8">
    <location>
        <begin position="234"/>
        <end position="253"/>
    </location>
</feature>
<dbReference type="Gene3D" id="1.10.10.60">
    <property type="entry name" value="Homeodomain-like"/>
    <property type="match status" value="2"/>
</dbReference>
<dbReference type="CDD" id="cd00167">
    <property type="entry name" value="SANT"/>
    <property type="match status" value="2"/>
</dbReference>
<evidence type="ECO:0000259" key="9">
    <source>
        <dbReference type="PROSITE" id="PS50090"/>
    </source>
</evidence>
<dbReference type="OrthoDB" id="2143914at2759"/>
<protein>
    <submittedName>
        <fullName evidence="11">Transcription factor MYB44-like</fullName>
    </submittedName>
</protein>
<reference evidence="11 12" key="1">
    <citation type="submission" date="2019-12" db="EMBL/GenBank/DDBJ databases">
        <authorList>
            <person name="Alioto T."/>
            <person name="Alioto T."/>
            <person name="Gomez Garrido J."/>
        </authorList>
    </citation>
    <scope>NUCLEOTIDE SEQUENCE [LARGE SCALE GENOMIC DNA]</scope>
</reference>
<name>A0A8S0TF01_OLEEU</name>
<evidence type="ECO:0000256" key="5">
    <source>
        <dbReference type="ARBA" id="ARBA00023163"/>
    </source>
</evidence>
<dbReference type="FunFam" id="1.10.10.60:FF:000060">
    <property type="entry name" value="MYB transcription factor"/>
    <property type="match status" value="1"/>
</dbReference>
<dbReference type="SMART" id="SM00717">
    <property type="entry name" value="SANT"/>
    <property type="match status" value="2"/>
</dbReference>
<keyword evidence="7" id="KW-0175">Coiled coil</keyword>
<evidence type="ECO:0000256" key="1">
    <source>
        <dbReference type="ARBA" id="ARBA00004123"/>
    </source>
</evidence>
<comment type="caution">
    <text evidence="11">The sequence shown here is derived from an EMBL/GenBank/DDBJ whole genome shotgun (WGS) entry which is preliminary data.</text>
</comment>